<reference key="1">
    <citation type="submission" date="2010-08" db="EMBL/GenBank/DDBJ databases">
        <authorList>
            <person name="Zeigler D.R."/>
        </authorList>
    </citation>
    <scope>NUCLEOTIDE SEQUENCE</scope>
    <source>
        <strain>W23</strain>
    </source>
</reference>
<evidence type="ECO:0000313" key="2">
    <source>
        <dbReference type="Proteomes" id="UP000002233"/>
    </source>
</evidence>
<organism evidence="1 2">
    <name type="scientific">Bacillus spizizenii (strain ATCC 23059 / NRRL B-14472 / W23)</name>
    <name type="common">Bacillus subtilis subsp. spizizenii</name>
    <dbReference type="NCBI Taxonomy" id="655816"/>
    <lineage>
        <taxon>Bacteria</taxon>
        <taxon>Bacillati</taxon>
        <taxon>Bacillota</taxon>
        <taxon>Bacilli</taxon>
        <taxon>Bacillales</taxon>
        <taxon>Bacillaceae</taxon>
        <taxon>Bacillus</taxon>
    </lineage>
</organism>
<dbReference type="HOGENOM" id="CLU_3149659_0_0_9"/>
<dbReference type="AlphaFoldDB" id="E0U0V5"/>
<accession>E0U0V5</accession>
<sequence length="48" mass="5622">MFFYKISENKDIDLLFICLTIKQKRYREGADAKPELIKALSVRGCINK</sequence>
<dbReference type="EMBL" id="CP002183">
    <property type="protein sequence ID" value="ADM36308.1"/>
    <property type="molecule type" value="Genomic_DNA"/>
</dbReference>
<dbReference type="Proteomes" id="UP000002233">
    <property type="component" value="Chromosome"/>
</dbReference>
<name>E0U0V5_BACSH</name>
<reference evidence="1 2" key="2">
    <citation type="journal article" date="2011" name="Microbiology">
        <title>The genome sequence of Bacillus subtilis subsp. spizizenii W23: insights into speciation within the B. subtilis complex and into the history of B. subtilis genetics.</title>
        <authorList>
            <person name="Zeigler D.R."/>
        </authorList>
    </citation>
    <scope>NUCLEOTIDE SEQUENCE [LARGE SCALE GENOMIC DNA]</scope>
    <source>
        <strain evidence="2">ATCC 23059 / NRRL B-14472 / W23</strain>
    </source>
</reference>
<gene>
    <name evidence="1" type="ordered locus">BSUW23_01255</name>
</gene>
<protein>
    <submittedName>
        <fullName evidence="1">Uncharacterized protein</fullName>
    </submittedName>
</protein>
<dbReference type="KEGG" id="bss:BSUW23_01255"/>
<evidence type="ECO:0000313" key="1">
    <source>
        <dbReference type="EMBL" id="ADM36308.1"/>
    </source>
</evidence>
<proteinExistence type="predicted"/>